<evidence type="ECO:0000256" key="3">
    <source>
        <dbReference type="ARBA" id="ARBA00023014"/>
    </source>
</evidence>
<dbReference type="AlphaFoldDB" id="A0A840B0M1"/>
<keyword evidence="6" id="KW-1185">Reference proteome</keyword>
<dbReference type="RefSeq" id="WP_183940680.1">
    <property type="nucleotide sequence ID" value="NZ_BAABBG010000023.1"/>
</dbReference>
<dbReference type="PROSITE" id="PS51918">
    <property type="entry name" value="RADICAL_SAM"/>
    <property type="match status" value="1"/>
</dbReference>
<comment type="caution">
    <text evidence="5">The sequence shown here is derived from an EMBL/GenBank/DDBJ whole genome shotgun (WGS) entry which is preliminary data.</text>
</comment>
<evidence type="ECO:0000313" key="6">
    <source>
        <dbReference type="Proteomes" id="UP000581447"/>
    </source>
</evidence>
<dbReference type="SFLD" id="SFLDG01084">
    <property type="entry name" value="Uncharacterised_Radical_SAM_Su"/>
    <property type="match status" value="1"/>
</dbReference>
<dbReference type="Proteomes" id="UP000581447">
    <property type="component" value="Unassembled WGS sequence"/>
</dbReference>
<protein>
    <submittedName>
        <fullName evidence="5">DNA repair photolyase</fullName>
    </submittedName>
</protein>
<gene>
    <name evidence="5" type="ORF">GGR91_001014</name>
</gene>
<name>A0A840B0M1_9SPHN</name>
<dbReference type="CDD" id="cd01335">
    <property type="entry name" value="Radical_SAM"/>
    <property type="match status" value="1"/>
</dbReference>
<dbReference type="InterPro" id="IPR058240">
    <property type="entry name" value="rSAM_sf"/>
</dbReference>
<reference evidence="5 6" key="1">
    <citation type="submission" date="2020-08" db="EMBL/GenBank/DDBJ databases">
        <title>Genomic Encyclopedia of Type Strains, Phase IV (KMG-IV): sequencing the most valuable type-strain genomes for metagenomic binning, comparative biology and taxonomic classification.</title>
        <authorList>
            <person name="Goeker M."/>
        </authorList>
    </citation>
    <scope>NUCLEOTIDE SEQUENCE [LARGE SCALE GENOMIC DNA]</scope>
    <source>
        <strain evidence="5 6">DSM 29050</strain>
    </source>
</reference>
<dbReference type="SUPFAM" id="SSF102114">
    <property type="entry name" value="Radical SAM enzymes"/>
    <property type="match status" value="1"/>
</dbReference>
<dbReference type="InterPro" id="IPR006638">
    <property type="entry name" value="Elp3/MiaA/NifB-like_rSAM"/>
</dbReference>
<dbReference type="GO" id="GO:0051536">
    <property type="term" value="F:iron-sulfur cluster binding"/>
    <property type="evidence" value="ECO:0007669"/>
    <property type="project" value="UniProtKB-KW"/>
</dbReference>
<dbReference type="NCBIfam" id="NF033668">
    <property type="entry name" value="rSAM_PA0069"/>
    <property type="match status" value="1"/>
</dbReference>
<dbReference type="GO" id="GO:0016829">
    <property type="term" value="F:lyase activity"/>
    <property type="evidence" value="ECO:0007669"/>
    <property type="project" value="UniProtKB-KW"/>
</dbReference>
<keyword evidence="2" id="KW-0408">Iron</keyword>
<accession>A0A840B0M1</accession>
<keyword evidence="3" id="KW-0411">Iron-sulfur</keyword>
<dbReference type="Gene3D" id="3.80.30.30">
    <property type="match status" value="1"/>
</dbReference>
<organism evidence="5 6">
    <name type="scientific">Sphingorhabdus rigui</name>
    <dbReference type="NCBI Taxonomy" id="1282858"/>
    <lineage>
        <taxon>Bacteria</taxon>
        <taxon>Pseudomonadati</taxon>
        <taxon>Pseudomonadota</taxon>
        <taxon>Alphaproteobacteria</taxon>
        <taxon>Sphingomonadales</taxon>
        <taxon>Sphingomonadaceae</taxon>
        <taxon>Sphingorhabdus</taxon>
    </lineage>
</organism>
<sequence>MENAVERDVTKGRGAPTNAVPTRFNLNSRVADGDWLDAREALDGGKPALKTTVTEEFAKSILSFNNSPDVPFDRSVNAYRGCEHGCVYCFARPTHAYHDLSPGLDFESRLFAKPNAADILRKTIAKPGYRPAPIAIGTNTDPYQPIERTYRITRSILALMVETSHPIVVTTKSARVVDDIDLLSQLASKQLTGVAISVTSLDAKLARTLEPRASSPMTRLAAVRKLSDAGIYVHVNIAPIIPAVTDHEIEAIAAAAAEQGATSISSIPIRLPHEVAPLFRDWLDVHFPDRAAKVMNIIRDMRGGKDNDAEFFSRMKGHGPWADLIRTRMQIARKKHGLDGSKWNVRTDLFVPPNINGQLSLF</sequence>
<evidence type="ECO:0000313" key="5">
    <source>
        <dbReference type="EMBL" id="MBB3942792.1"/>
    </source>
</evidence>
<dbReference type="PANTHER" id="PTHR43432">
    <property type="entry name" value="SLR0285 PROTEIN"/>
    <property type="match status" value="1"/>
</dbReference>
<dbReference type="EMBL" id="JACIEA010000001">
    <property type="protein sequence ID" value="MBB3942792.1"/>
    <property type="molecule type" value="Genomic_DNA"/>
</dbReference>
<evidence type="ECO:0000259" key="4">
    <source>
        <dbReference type="PROSITE" id="PS51918"/>
    </source>
</evidence>
<dbReference type="InterPro" id="IPR007197">
    <property type="entry name" value="rSAM"/>
</dbReference>
<dbReference type="PANTHER" id="PTHR43432:SF3">
    <property type="entry name" value="SLR0285 PROTEIN"/>
    <property type="match status" value="1"/>
</dbReference>
<proteinExistence type="predicted"/>
<dbReference type="SMART" id="SM00729">
    <property type="entry name" value="Elp3"/>
    <property type="match status" value="1"/>
</dbReference>
<keyword evidence="5" id="KW-0456">Lyase</keyword>
<dbReference type="SFLD" id="SFLDS00029">
    <property type="entry name" value="Radical_SAM"/>
    <property type="match status" value="1"/>
</dbReference>
<feature type="domain" description="Radical SAM core" evidence="4">
    <location>
        <begin position="68"/>
        <end position="305"/>
    </location>
</feature>
<evidence type="ECO:0000256" key="2">
    <source>
        <dbReference type="ARBA" id="ARBA00023004"/>
    </source>
</evidence>
<evidence type="ECO:0000256" key="1">
    <source>
        <dbReference type="ARBA" id="ARBA00022723"/>
    </source>
</evidence>
<dbReference type="Pfam" id="PF04055">
    <property type="entry name" value="Radical_SAM"/>
    <property type="match status" value="1"/>
</dbReference>
<keyword evidence="1" id="KW-0479">Metal-binding</keyword>
<dbReference type="GO" id="GO:0046872">
    <property type="term" value="F:metal ion binding"/>
    <property type="evidence" value="ECO:0007669"/>
    <property type="project" value="UniProtKB-KW"/>
</dbReference>
<dbReference type="InterPro" id="IPR040086">
    <property type="entry name" value="MJ0683-like"/>
</dbReference>